<dbReference type="EMBL" id="JAJKBJ010000009">
    <property type="protein sequence ID" value="MCL9684314.1"/>
    <property type="molecule type" value="Genomic_DNA"/>
</dbReference>
<dbReference type="InterPro" id="IPR029069">
    <property type="entry name" value="HotDog_dom_sf"/>
</dbReference>
<name>A0A9X2D0Z7_9GAMM</name>
<keyword evidence="2" id="KW-1185">Reference proteome</keyword>
<proteinExistence type="predicted"/>
<comment type="caution">
    <text evidence="1">The sequence shown here is derived from an EMBL/GenBank/DDBJ whole genome shotgun (WGS) entry which is preliminary data.</text>
</comment>
<sequence length="152" mass="18025">MSFSILLKMMRFWPPFWGAGISVKKFNSDYTYILVQMKMRFWNRNYVGTHFGGSLYSMTDPFYMLMLMKLLGREYIVWDKSSTIRYKIPAKGTVYAQFTLSSEQIEKIRLELEHFKKLEPEFMVEITDKKGNIVAEVKKILYITKKNKSDAI</sequence>
<gene>
    <name evidence="1" type="ORF">LOX96_09435</name>
</gene>
<evidence type="ECO:0000313" key="1">
    <source>
        <dbReference type="EMBL" id="MCL9684314.1"/>
    </source>
</evidence>
<reference evidence="1" key="1">
    <citation type="submission" date="2021-11" db="EMBL/GenBank/DDBJ databases">
        <title>Legionella maioricencis sp. nov., a new species isolated from hot water samples in Mallorca.</title>
        <authorList>
            <person name="Crespi S."/>
            <person name="Drasar V."/>
            <person name="Salva-Serra F."/>
            <person name="Jaen-Luchoro D."/>
            <person name="Pineiro-Iglesias B."/>
            <person name="Aliaga F."/>
            <person name="Fernandez-Juarez V."/>
            <person name="Coll G."/>
            <person name="Moore E.R.B."/>
            <person name="Bennasar-Figueras A."/>
        </authorList>
    </citation>
    <scope>NUCLEOTIDE SEQUENCE</scope>
    <source>
        <strain evidence="1">HCPI-6</strain>
    </source>
</reference>
<dbReference type="InterPro" id="IPR027961">
    <property type="entry name" value="DUF4442"/>
</dbReference>
<accession>A0A9X2D0Z7</accession>
<dbReference type="SUPFAM" id="SSF54637">
    <property type="entry name" value="Thioesterase/thiol ester dehydrase-isomerase"/>
    <property type="match status" value="1"/>
</dbReference>
<dbReference type="AlphaFoldDB" id="A0A9X2D0Z7"/>
<organism evidence="1 2">
    <name type="scientific">Legionella maioricensis</name>
    <dbReference type="NCBI Taxonomy" id="2896528"/>
    <lineage>
        <taxon>Bacteria</taxon>
        <taxon>Pseudomonadati</taxon>
        <taxon>Pseudomonadota</taxon>
        <taxon>Gammaproteobacteria</taxon>
        <taxon>Legionellales</taxon>
        <taxon>Legionellaceae</taxon>
        <taxon>Legionella</taxon>
    </lineage>
</organism>
<protein>
    <submittedName>
        <fullName evidence="1">DUF4442 domain-containing protein</fullName>
    </submittedName>
</protein>
<dbReference type="Pfam" id="PF14539">
    <property type="entry name" value="DUF4442"/>
    <property type="match status" value="1"/>
</dbReference>
<evidence type="ECO:0000313" key="2">
    <source>
        <dbReference type="Proteomes" id="UP001139721"/>
    </source>
</evidence>
<dbReference type="Proteomes" id="UP001139721">
    <property type="component" value="Unassembled WGS sequence"/>
</dbReference>
<dbReference type="RefSeq" id="WP_250421219.1">
    <property type="nucleotide sequence ID" value="NZ_JAJKBJ010000009.1"/>
</dbReference>
<dbReference type="Gene3D" id="3.10.129.10">
    <property type="entry name" value="Hotdog Thioesterase"/>
    <property type="match status" value="1"/>
</dbReference>